<dbReference type="PANTHER" id="PTHR46796">
    <property type="entry name" value="HTH-TYPE TRANSCRIPTIONAL ACTIVATOR RHAS-RELATED"/>
    <property type="match status" value="1"/>
</dbReference>
<dbReference type="Pfam" id="PF14525">
    <property type="entry name" value="AraC_binding_2"/>
    <property type="match status" value="1"/>
</dbReference>
<proteinExistence type="predicted"/>
<keyword evidence="2" id="KW-0238">DNA-binding</keyword>
<comment type="caution">
    <text evidence="6">The sequence shown here is derived from an EMBL/GenBank/DDBJ whole genome shotgun (WGS) entry which is preliminary data.</text>
</comment>
<dbReference type="Pfam" id="PF12833">
    <property type="entry name" value="HTH_18"/>
    <property type="match status" value="1"/>
</dbReference>
<dbReference type="InterPro" id="IPR009057">
    <property type="entry name" value="Homeodomain-like_sf"/>
</dbReference>
<name>A0A2A2ENV2_9GAMM</name>
<dbReference type="PANTHER" id="PTHR46796:SF6">
    <property type="entry name" value="ARAC SUBFAMILY"/>
    <property type="match status" value="1"/>
</dbReference>
<keyword evidence="1" id="KW-0805">Transcription regulation</keyword>
<organism evidence="6 7">
    <name type="scientific">Halomonas salipaludis</name>
    <dbReference type="NCBI Taxonomy" id="2032625"/>
    <lineage>
        <taxon>Bacteria</taxon>
        <taxon>Pseudomonadati</taxon>
        <taxon>Pseudomonadota</taxon>
        <taxon>Gammaproteobacteria</taxon>
        <taxon>Oceanospirillales</taxon>
        <taxon>Halomonadaceae</taxon>
        <taxon>Halomonas</taxon>
    </lineage>
</organism>
<evidence type="ECO:0000313" key="7">
    <source>
        <dbReference type="Proteomes" id="UP000217771"/>
    </source>
</evidence>
<evidence type="ECO:0000259" key="5">
    <source>
        <dbReference type="PROSITE" id="PS01124"/>
    </source>
</evidence>
<dbReference type="RefSeq" id="WP_095622584.1">
    <property type="nucleotide sequence ID" value="NZ_NSKB01000008.1"/>
</dbReference>
<keyword evidence="3" id="KW-0804">Transcription</keyword>
<dbReference type="PROSITE" id="PS01124">
    <property type="entry name" value="HTH_ARAC_FAMILY_2"/>
    <property type="match status" value="1"/>
</dbReference>
<feature type="region of interest" description="Disordered" evidence="4">
    <location>
        <begin position="1"/>
        <end position="20"/>
    </location>
</feature>
<evidence type="ECO:0000256" key="3">
    <source>
        <dbReference type="ARBA" id="ARBA00023163"/>
    </source>
</evidence>
<reference evidence="6 7" key="1">
    <citation type="submission" date="2017-08" db="EMBL/GenBank/DDBJ databases">
        <title>Halomonas alkalisoli sp. nov., isolated from saline alkaline soil.</title>
        <authorList>
            <person name="Wang D."/>
            <person name="Zhang G."/>
        </authorList>
    </citation>
    <scope>NUCLEOTIDE SEQUENCE [LARGE SCALE GENOMIC DNA]</scope>
    <source>
        <strain evidence="6 7">WRN001</strain>
    </source>
</reference>
<feature type="compositionally biased region" description="Low complexity" evidence="4">
    <location>
        <begin position="1"/>
        <end position="10"/>
    </location>
</feature>
<dbReference type="InterPro" id="IPR035418">
    <property type="entry name" value="AraC-bd_2"/>
</dbReference>
<dbReference type="EMBL" id="NSKB01000008">
    <property type="protein sequence ID" value="PAU74796.1"/>
    <property type="molecule type" value="Genomic_DNA"/>
</dbReference>
<dbReference type="Gene3D" id="1.10.10.60">
    <property type="entry name" value="Homeodomain-like"/>
    <property type="match status" value="1"/>
</dbReference>
<evidence type="ECO:0000256" key="2">
    <source>
        <dbReference type="ARBA" id="ARBA00023125"/>
    </source>
</evidence>
<dbReference type="GO" id="GO:0003700">
    <property type="term" value="F:DNA-binding transcription factor activity"/>
    <property type="evidence" value="ECO:0007669"/>
    <property type="project" value="InterPro"/>
</dbReference>
<dbReference type="SMART" id="SM00342">
    <property type="entry name" value="HTH_ARAC"/>
    <property type="match status" value="1"/>
</dbReference>
<accession>A0A2A2ENV2</accession>
<dbReference type="OrthoDB" id="5295226at2"/>
<feature type="domain" description="HTH araC/xylS-type" evidence="5">
    <location>
        <begin position="217"/>
        <end position="319"/>
    </location>
</feature>
<sequence>MNNASPASAARPDRAPPPALTTTNLECFLQASEAHLPPLEVVPQSPLFHARLRGRGLHRSHLIKLTSSPVRVTRTPRLVGLSGGDHTFKLVWQLHGEAKMEQGGRSIRLSPGKMTVYRLSTPYRLQTFGDYRALMLSIDLAEVPEWRRLAEGCQGQALPWDAGAHAALAVLRSQLTWPSGPPVAQVEDAALELAFGSLWRHQRQQLHCAPLPSERITKARRVILQRIADPTLAPEDLASALNVSMRGLYDEFRRYGTLPPAAFIRELRLEQCYLALLDTAQRRCSITHIALAHGFLDSAHFAKVFRERYGVSPGELRKREACVPH</sequence>
<dbReference type="InterPro" id="IPR020449">
    <property type="entry name" value="Tscrpt_reg_AraC-type_HTH"/>
</dbReference>
<dbReference type="Proteomes" id="UP000217771">
    <property type="component" value="Unassembled WGS sequence"/>
</dbReference>
<dbReference type="GO" id="GO:0043565">
    <property type="term" value="F:sequence-specific DNA binding"/>
    <property type="evidence" value="ECO:0007669"/>
    <property type="project" value="InterPro"/>
</dbReference>
<evidence type="ECO:0000313" key="6">
    <source>
        <dbReference type="EMBL" id="PAU74796.1"/>
    </source>
</evidence>
<dbReference type="InterPro" id="IPR050204">
    <property type="entry name" value="AraC_XylS_family_regulators"/>
</dbReference>
<dbReference type="PRINTS" id="PR00032">
    <property type="entry name" value="HTHARAC"/>
</dbReference>
<dbReference type="InterPro" id="IPR018060">
    <property type="entry name" value="HTH_AraC"/>
</dbReference>
<protein>
    <recommendedName>
        <fullName evidence="5">HTH araC/xylS-type domain-containing protein</fullName>
    </recommendedName>
</protein>
<evidence type="ECO:0000256" key="4">
    <source>
        <dbReference type="SAM" id="MobiDB-lite"/>
    </source>
</evidence>
<gene>
    <name evidence="6" type="ORF">CK498_19735</name>
</gene>
<keyword evidence="7" id="KW-1185">Reference proteome</keyword>
<dbReference type="AlphaFoldDB" id="A0A2A2ENV2"/>
<dbReference type="SUPFAM" id="SSF46689">
    <property type="entry name" value="Homeodomain-like"/>
    <property type="match status" value="1"/>
</dbReference>
<evidence type="ECO:0000256" key="1">
    <source>
        <dbReference type="ARBA" id="ARBA00023015"/>
    </source>
</evidence>